<dbReference type="InterPro" id="IPR029063">
    <property type="entry name" value="SAM-dependent_MTases_sf"/>
</dbReference>
<dbReference type="InterPro" id="IPR019410">
    <property type="entry name" value="Methyltransf_16"/>
</dbReference>
<dbReference type="Proteomes" id="UP000011083">
    <property type="component" value="Unassembled WGS sequence"/>
</dbReference>
<proteinExistence type="predicted"/>
<dbReference type="Gene3D" id="3.40.50.150">
    <property type="entry name" value="Vaccinia Virus protein VP39"/>
    <property type="match status" value="1"/>
</dbReference>
<dbReference type="GeneID" id="14917970"/>
<evidence type="ECO:0008006" key="3">
    <source>
        <dbReference type="Google" id="ProtNLM"/>
    </source>
</evidence>
<gene>
    <name evidence="1" type="ORF">ACA1_061340</name>
</gene>
<dbReference type="VEuPathDB" id="AmoebaDB:ACA1_061340"/>
<evidence type="ECO:0000313" key="2">
    <source>
        <dbReference type="Proteomes" id="UP000011083"/>
    </source>
</evidence>
<keyword evidence="2" id="KW-1185">Reference proteome</keyword>
<evidence type="ECO:0000313" key="1">
    <source>
        <dbReference type="EMBL" id="ELR17396.1"/>
    </source>
</evidence>
<dbReference type="RefSeq" id="XP_004339409.1">
    <property type="nucleotide sequence ID" value="XM_004339361.1"/>
</dbReference>
<dbReference type="OrthoDB" id="407325at2759"/>
<name>L8GZ59_ACACF</name>
<organism evidence="1 2">
    <name type="scientific">Acanthamoeba castellanii (strain ATCC 30010 / Neff)</name>
    <dbReference type="NCBI Taxonomy" id="1257118"/>
    <lineage>
        <taxon>Eukaryota</taxon>
        <taxon>Amoebozoa</taxon>
        <taxon>Discosea</taxon>
        <taxon>Longamoebia</taxon>
        <taxon>Centramoebida</taxon>
        <taxon>Acanthamoebidae</taxon>
        <taxon>Acanthamoeba</taxon>
    </lineage>
</organism>
<protein>
    <recommendedName>
        <fullName evidence="3">Calmodulin-lysine N-methyltransferase</fullName>
    </recommendedName>
</protein>
<dbReference type="SUPFAM" id="SSF53335">
    <property type="entry name" value="S-adenosyl-L-methionine-dependent methyltransferases"/>
    <property type="match status" value="1"/>
</dbReference>
<dbReference type="KEGG" id="acan:ACA1_061340"/>
<dbReference type="Pfam" id="PF10294">
    <property type="entry name" value="Methyltransf_16"/>
    <property type="match status" value="1"/>
</dbReference>
<accession>L8GZ59</accession>
<dbReference type="AlphaFoldDB" id="L8GZ59"/>
<reference evidence="1 2" key="1">
    <citation type="journal article" date="2013" name="Genome Biol.">
        <title>Genome of Acanthamoeba castellanii highlights extensive lateral gene transfer and early evolution of tyrosine kinase signaling.</title>
        <authorList>
            <person name="Clarke M."/>
            <person name="Lohan A.J."/>
            <person name="Liu B."/>
            <person name="Lagkouvardos I."/>
            <person name="Roy S."/>
            <person name="Zafar N."/>
            <person name="Bertelli C."/>
            <person name="Schilde C."/>
            <person name="Kianianmomeni A."/>
            <person name="Burglin T.R."/>
            <person name="Frech C."/>
            <person name="Turcotte B."/>
            <person name="Kopec K.O."/>
            <person name="Synnott J.M."/>
            <person name="Choo C."/>
            <person name="Paponov I."/>
            <person name="Finkler A."/>
            <person name="Soon Heng Tan C."/>
            <person name="Hutchins A.P."/>
            <person name="Weinmeier T."/>
            <person name="Rattei T."/>
            <person name="Chu J.S."/>
            <person name="Gimenez G."/>
            <person name="Irimia M."/>
            <person name="Rigden D.J."/>
            <person name="Fitzpatrick D.A."/>
            <person name="Lorenzo-Morales J."/>
            <person name="Bateman A."/>
            <person name="Chiu C.H."/>
            <person name="Tang P."/>
            <person name="Hegemann P."/>
            <person name="Fromm H."/>
            <person name="Raoult D."/>
            <person name="Greub G."/>
            <person name="Miranda-Saavedra D."/>
            <person name="Chen N."/>
            <person name="Nash P."/>
            <person name="Ginger M.L."/>
            <person name="Horn M."/>
            <person name="Schaap P."/>
            <person name="Caler L."/>
            <person name="Loftus B."/>
        </authorList>
    </citation>
    <scope>NUCLEOTIDE SEQUENCE [LARGE SCALE GENOMIC DNA]</scope>
    <source>
        <strain evidence="1 2">Neff</strain>
    </source>
</reference>
<sequence length="177" mass="19986">MVLTRLGEIQGLSGLLAARYCDRVWLTDKDPQVLDTLQRSVQLNTDVQDKVKVEKLVWGTDTRDELPRFDVVIASDTLYYLTAVEQLWKSVDSLLSRERCADGSPPLFILAHVNREKVIDSELHKVAQGLGFVAQVVPIFTLCARSEPVPSNEHVKKEMLRLFVFTRAQHVGRGGRT</sequence>
<dbReference type="EMBL" id="KB007974">
    <property type="protein sequence ID" value="ELR17396.1"/>
    <property type="molecule type" value="Genomic_DNA"/>
</dbReference>
<dbReference type="PANTHER" id="PTHR14614">
    <property type="entry name" value="HEPATOCELLULAR CARCINOMA-ASSOCIATED ANTIGEN"/>
    <property type="match status" value="1"/>
</dbReference>